<name>A0A2D1TXN5_9ACTN</name>
<keyword evidence="6 11" id="KW-0418">Kinase</keyword>
<dbReference type="Proteomes" id="UP000225608">
    <property type="component" value="Chromosome"/>
</dbReference>
<dbReference type="SMART" id="SM00388">
    <property type="entry name" value="HisKA"/>
    <property type="match status" value="1"/>
</dbReference>
<evidence type="ECO:0000313" key="12">
    <source>
        <dbReference type="Proteomes" id="UP000225608"/>
    </source>
</evidence>
<dbReference type="RefSeq" id="WP_099432164.1">
    <property type="nucleotide sequence ID" value="NZ_CP024160.1"/>
</dbReference>
<keyword evidence="9" id="KW-0812">Transmembrane</keyword>
<evidence type="ECO:0000256" key="3">
    <source>
        <dbReference type="ARBA" id="ARBA00012438"/>
    </source>
</evidence>
<gene>
    <name evidence="11" type="ORF">CSV91_05955</name>
</gene>
<keyword evidence="5" id="KW-0808">Transferase</keyword>
<evidence type="ECO:0000256" key="7">
    <source>
        <dbReference type="ARBA" id="ARBA00023012"/>
    </source>
</evidence>
<keyword evidence="7" id="KW-0902">Two-component regulatory system</keyword>
<evidence type="ECO:0000256" key="1">
    <source>
        <dbReference type="ARBA" id="ARBA00000085"/>
    </source>
</evidence>
<dbReference type="GO" id="GO:0005886">
    <property type="term" value="C:plasma membrane"/>
    <property type="evidence" value="ECO:0007669"/>
    <property type="project" value="UniProtKB-SubCell"/>
</dbReference>
<dbReference type="KEGG" id="caer:CSV91_05955"/>
<protein>
    <recommendedName>
        <fullName evidence="8">Sensor-like histidine kinase SenX3</fullName>
        <ecNumber evidence="3">2.7.13.3</ecNumber>
    </recommendedName>
</protein>
<evidence type="ECO:0000313" key="11">
    <source>
        <dbReference type="EMBL" id="ATP54121.1"/>
    </source>
</evidence>
<evidence type="ECO:0000256" key="9">
    <source>
        <dbReference type="SAM" id="Phobius"/>
    </source>
</evidence>
<dbReference type="InterPro" id="IPR036097">
    <property type="entry name" value="HisK_dim/P_sf"/>
</dbReference>
<evidence type="ECO:0000256" key="4">
    <source>
        <dbReference type="ARBA" id="ARBA00022553"/>
    </source>
</evidence>
<dbReference type="InterPro" id="IPR003594">
    <property type="entry name" value="HATPase_dom"/>
</dbReference>
<dbReference type="InterPro" id="IPR004358">
    <property type="entry name" value="Sig_transdc_His_kin-like_C"/>
</dbReference>
<reference evidence="11 12" key="1">
    <citation type="submission" date="2017-10" db="EMBL/GenBank/DDBJ databases">
        <title>Complete genome sequence of Collinsella aerofaciens isolated from the gut of a healthy adult Indian.</title>
        <authorList>
            <person name="Bag S."/>
            <person name="Ghosh T.S."/>
            <person name="Das B."/>
        </authorList>
    </citation>
    <scope>NUCLEOTIDE SEQUENCE [LARGE SCALE GENOMIC DNA]</scope>
    <source>
        <strain evidence="12">indica</strain>
    </source>
</reference>
<dbReference type="SMART" id="SM00387">
    <property type="entry name" value="HATPase_c"/>
    <property type="match status" value="1"/>
</dbReference>
<dbReference type="Gene3D" id="1.10.287.130">
    <property type="match status" value="1"/>
</dbReference>
<evidence type="ECO:0000256" key="8">
    <source>
        <dbReference type="ARBA" id="ARBA00039401"/>
    </source>
</evidence>
<dbReference type="Pfam" id="PF00512">
    <property type="entry name" value="HisKA"/>
    <property type="match status" value="1"/>
</dbReference>
<evidence type="ECO:0000256" key="2">
    <source>
        <dbReference type="ARBA" id="ARBA00004236"/>
    </source>
</evidence>
<evidence type="ECO:0000259" key="10">
    <source>
        <dbReference type="PROSITE" id="PS50109"/>
    </source>
</evidence>
<comment type="catalytic activity">
    <reaction evidence="1">
        <text>ATP + protein L-histidine = ADP + protein N-phospho-L-histidine.</text>
        <dbReference type="EC" id="2.7.13.3"/>
    </reaction>
</comment>
<accession>A0A2D1TXN5</accession>
<dbReference type="PROSITE" id="PS50109">
    <property type="entry name" value="HIS_KIN"/>
    <property type="match status" value="1"/>
</dbReference>
<dbReference type="InterPro" id="IPR003661">
    <property type="entry name" value="HisK_dim/P_dom"/>
</dbReference>
<dbReference type="PRINTS" id="PR00344">
    <property type="entry name" value="BCTRLSENSOR"/>
</dbReference>
<keyword evidence="4" id="KW-0597">Phosphoprotein</keyword>
<dbReference type="PANTHER" id="PTHR45453">
    <property type="entry name" value="PHOSPHATE REGULON SENSOR PROTEIN PHOR"/>
    <property type="match status" value="1"/>
</dbReference>
<dbReference type="GO" id="GO:0004721">
    <property type="term" value="F:phosphoprotein phosphatase activity"/>
    <property type="evidence" value="ECO:0007669"/>
    <property type="project" value="TreeGrafter"/>
</dbReference>
<dbReference type="GO" id="GO:0016036">
    <property type="term" value="P:cellular response to phosphate starvation"/>
    <property type="evidence" value="ECO:0007669"/>
    <property type="project" value="TreeGrafter"/>
</dbReference>
<dbReference type="GO" id="GO:0000155">
    <property type="term" value="F:phosphorelay sensor kinase activity"/>
    <property type="evidence" value="ECO:0007669"/>
    <property type="project" value="InterPro"/>
</dbReference>
<sequence>MSVRTWCKRMAAKLGMGVGSGNPERADAASAMGRRLRRKFILVAMGAVTVVLTLIIAGINIVNYSHVCKMADARLDYILAGKDGIDGEDEPKTGPGQDAVAGKVATGNRAAVRDVHFEGMTAESPFDTRYFTVSIAGGQVTDVNTARIAAVGAKRAARIAAGLYSKGWTSGFSGNYRYTATVQGDKTTYVFVDCSRELASFHSFLSASVAISCIGWLAVLAIVTVASGAVIRPMVESYSKQKRFITDASHEIKTPLAVIDAANEVQEIESGESEWTQSIHEQVARLTALTERLVFLARMDEGSAGFTMATIDLSEAVDTAATPFESVAVSRGKRLSTSIASGVRAHADAAAVAQVVELLLDNATRYASEDSVIELSLRAVSRGAGKGSAELVVSNAVDELPEGDLDRLFDRFYRADVSRSSKTGGSGVGLSVVRAIAEAHGGCATVSGHDHQIAFTVRL</sequence>
<dbReference type="Gene3D" id="3.30.565.10">
    <property type="entry name" value="Histidine kinase-like ATPase, C-terminal domain"/>
    <property type="match status" value="1"/>
</dbReference>
<dbReference type="SUPFAM" id="SSF55874">
    <property type="entry name" value="ATPase domain of HSP90 chaperone/DNA topoisomerase II/histidine kinase"/>
    <property type="match status" value="1"/>
</dbReference>
<dbReference type="EMBL" id="CP024160">
    <property type="protein sequence ID" value="ATP54121.1"/>
    <property type="molecule type" value="Genomic_DNA"/>
</dbReference>
<organism evidence="11 12">
    <name type="scientific">Collinsella aerofaciens</name>
    <dbReference type="NCBI Taxonomy" id="74426"/>
    <lineage>
        <taxon>Bacteria</taxon>
        <taxon>Bacillati</taxon>
        <taxon>Actinomycetota</taxon>
        <taxon>Coriobacteriia</taxon>
        <taxon>Coriobacteriales</taxon>
        <taxon>Coriobacteriaceae</taxon>
        <taxon>Collinsella</taxon>
    </lineage>
</organism>
<dbReference type="CDD" id="cd00082">
    <property type="entry name" value="HisKA"/>
    <property type="match status" value="1"/>
</dbReference>
<keyword evidence="9" id="KW-1133">Transmembrane helix</keyword>
<feature type="transmembrane region" description="Helical" evidence="9">
    <location>
        <begin position="204"/>
        <end position="231"/>
    </location>
</feature>
<dbReference type="InterPro" id="IPR005467">
    <property type="entry name" value="His_kinase_dom"/>
</dbReference>
<evidence type="ECO:0000256" key="5">
    <source>
        <dbReference type="ARBA" id="ARBA00022679"/>
    </source>
</evidence>
<keyword evidence="9" id="KW-0472">Membrane</keyword>
<dbReference type="InterPro" id="IPR050351">
    <property type="entry name" value="BphY/WalK/GraS-like"/>
</dbReference>
<dbReference type="SUPFAM" id="SSF47384">
    <property type="entry name" value="Homodimeric domain of signal transducing histidine kinase"/>
    <property type="match status" value="1"/>
</dbReference>
<dbReference type="AlphaFoldDB" id="A0A2D1TXN5"/>
<dbReference type="PANTHER" id="PTHR45453:SF1">
    <property type="entry name" value="PHOSPHATE REGULON SENSOR PROTEIN PHOR"/>
    <property type="match status" value="1"/>
</dbReference>
<dbReference type="Pfam" id="PF02518">
    <property type="entry name" value="HATPase_c"/>
    <property type="match status" value="1"/>
</dbReference>
<dbReference type="EC" id="2.7.13.3" evidence="3"/>
<feature type="transmembrane region" description="Helical" evidence="9">
    <location>
        <begin position="40"/>
        <end position="62"/>
    </location>
</feature>
<evidence type="ECO:0000256" key="6">
    <source>
        <dbReference type="ARBA" id="ARBA00022777"/>
    </source>
</evidence>
<feature type="domain" description="Histidine kinase" evidence="10">
    <location>
        <begin position="247"/>
        <end position="459"/>
    </location>
</feature>
<comment type="subcellular location">
    <subcellularLocation>
        <location evidence="2">Cell membrane</location>
    </subcellularLocation>
</comment>
<proteinExistence type="predicted"/>
<dbReference type="InterPro" id="IPR036890">
    <property type="entry name" value="HATPase_C_sf"/>
</dbReference>